<dbReference type="RefSeq" id="WP_114957573.1">
    <property type="nucleotide sequence ID" value="NZ_JBHSJF010000006.1"/>
</dbReference>
<feature type="transmembrane region" description="Helical" evidence="8">
    <location>
        <begin position="145"/>
        <end position="174"/>
    </location>
</feature>
<evidence type="ECO:0000256" key="4">
    <source>
        <dbReference type="ARBA" id="ARBA00022741"/>
    </source>
</evidence>
<reference evidence="12" key="1">
    <citation type="journal article" date="2019" name="Int. J. Syst. Evol. Microbiol.">
        <title>The Global Catalogue of Microorganisms (GCM) 10K type strain sequencing project: providing services to taxonomists for standard genome sequencing and annotation.</title>
        <authorList>
            <consortium name="The Broad Institute Genomics Platform"/>
            <consortium name="The Broad Institute Genome Sequencing Center for Infectious Disease"/>
            <person name="Wu L."/>
            <person name="Ma J."/>
        </authorList>
    </citation>
    <scope>NUCLEOTIDE SEQUENCE [LARGE SCALE GENOMIC DNA]</scope>
    <source>
        <strain evidence="12">CGMCC 1.16444</strain>
    </source>
</reference>
<keyword evidence="12" id="KW-1185">Reference proteome</keyword>
<dbReference type="PANTHER" id="PTHR24221:SF654">
    <property type="entry name" value="ATP-BINDING CASSETTE SUB-FAMILY B MEMBER 6"/>
    <property type="match status" value="1"/>
</dbReference>
<evidence type="ECO:0000256" key="5">
    <source>
        <dbReference type="ARBA" id="ARBA00022840"/>
    </source>
</evidence>
<dbReference type="PANTHER" id="PTHR24221">
    <property type="entry name" value="ATP-BINDING CASSETTE SUB-FAMILY B"/>
    <property type="match status" value="1"/>
</dbReference>
<dbReference type="SMART" id="SM00382">
    <property type="entry name" value="AAA"/>
    <property type="match status" value="1"/>
</dbReference>
<evidence type="ECO:0000256" key="3">
    <source>
        <dbReference type="ARBA" id="ARBA00022692"/>
    </source>
</evidence>
<keyword evidence="6 8" id="KW-1133">Transmembrane helix</keyword>
<organism evidence="11 12">
    <name type="scientific">Flaviflagellibacter deserti</name>
    <dbReference type="NCBI Taxonomy" id="2267266"/>
    <lineage>
        <taxon>Bacteria</taxon>
        <taxon>Pseudomonadati</taxon>
        <taxon>Pseudomonadota</taxon>
        <taxon>Alphaproteobacteria</taxon>
        <taxon>Hyphomicrobiales</taxon>
        <taxon>Flaviflagellibacter</taxon>
    </lineage>
</organism>
<dbReference type="InterPro" id="IPR039421">
    <property type="entry name" value="Type_1_exporter"/>
</dbReference>
<proteinExistence type="inferred from homology"/>
<dbReference type="InterPro" id="IPR003439">
    <property type="entry name" value="ABC_transporter-like_ATP-bd"/>
</dbReference>
<evidence type="ECO:0000256" key="6">
    <source>
        <dbReference type="ARBA" id="ARBA00022989"/>
    </source>
</evidence>
<dbReference type="InterPro" id="IPR003593">
    <property type="entry name" value="AAA+_ATPase"/>
</dbReference>
<dbReference type="Pfam" id="PF00005">
    <property type="entry name" value="ABC_tran"/>
    <property type="match status" value="1"/>
</dbReference>
<dbReference type="Gene3D" id="3.40.50.300">
    <property type="entry name" value="P-loop containing nucleotide triphosphate hydrolases"/>
    <property type="match status" value="1"/>
</dbReference>
<gene>
    <name evidence="11" type="ORF">ACFPFW_08600</name>
</gene>
<dbReference type="InterPro" id="IPR011527">
    <property type="entry name" value="ABC1_TM_dom"/>
</dbReference>
<dbReference type="SUPFAM" id="SSF90123">
    <property type="entry name" value="ABC transporter transmembrane region"/>
    <property type="match status" value="1"/>
</dbReference>
<dbReference type="Gene3D" id="1.20.1560.10">
    <property type="entry name" value="ABC transporter type 1, transmembrane domain"/>
    <property type="match status" value="1"/>
</dbReference>
<keyword evidence="7 8" id="KW-0472">Membrane</keyword>
<dbReference type="InterPro" id="IPR027417">
    <property type="entry name" value="P-loop_NTPase"/>
</dbReference>
<evidence type="ECO:0000256" key="7">
    <source>
        <dbReference type="ARBA" id="ARBA00023136"/>
    </source>
</evidence>
<keyword evidence="3 8" id="KW-0812">Transmembrane</keyword>
<dbReference type="SUPFAM" id="SSF52540">
    <property type="entry name" value="P-loop containing nucleoside triphosphate hydrolases"/>
    <property type="match status" value="1"/>
</dbReference>
<evidence type="ECO:0000313" key="11">
    <source>
        <dbReference type="EMBL" id="MFC5068075.1"/>
    </source>
</evidence>
<name>A0ABV9YZ31_9HYPH</name>
<dbReference type="EMBL" id="JBHSJF010000006">
    <property type="protein sequence ID" value="MFC5068075.1"/>
    <property type="molecule type" value="Genomic_DNA"/>
</dbReference>
<dbReference type="InterPro" id="IPR010128">
    <property type="entry name" value="ATPase_T1SS_PrtD-like"/>
</dbReference>
<dbReference type="Pfam" id="PF00664">
    <property type="entry name" value="ABC_membrane"/>
    <property type="match status" value="1"/>
</dbReference>
<evidence type="ECO:0000256" key="2">
    <source>
        <dbReference type="ARBA" id="ARBA00005417"/>
    </source>
</evidence>
<accession>A0ABV9YZ31</accession>
<dbReference type="InterPro" id="IPR036640">
    <property type="entry name" value="ABC1_TM_sf"/>
</dbReference>
<feature type="domain" description="ABC transporter" evidence="9">
    <location>
        <begin position="331"/>
        <end position="567"/>
    </location>
</feature>
<comment type="caution">
    <text evidence="11">The sequence shown here is derived from an EMBL/GenBank/DDBJ whole genome shotgun (WGS) entry which is preliminary data.</text>
</comment>
<evidence type="ECO:0000256" key="8">
    <source>
        <dbReference type="SAM" id="Phobius"/>
    </source>
</evidence>
<dbReference type="CDD" id="cd03246">
    <property type="entry name" value="ABCC_Protease_Secretion"/>
    <property type="match status" value="1"/>
</dbReference>
<dbReference type="InterPro" id="IPR017871">
    <property type="entry name" value="ABC_transporter-like_CS"/>
</dbReference>
<dbReference type="NCBIfam" id="TIGR01842">
    <property type="entry name" value="type_I_sec_PrtD"/>
    <property type="match status" value="1"/>
</dbReference>
<comment type="subcellular location">
    <subcellularLocation>
        <location evidence="1">Cell membrane</location>
        <topology evidence="1">Multi-pass membrane protein</topology>
    </subcellularLocation>
</comment>
<feature type="transmembrane region" description="Helical" evidence="8">
    <location>
        <begin position="20"/>
        <end position="47"/>
    </location>
</feature>
<comment type="similarity">
    <text evidence="2">Belongs to the ABC transporter superfamily.</text>
</comment>
<dbReference type="PROSITE" id="PS00211">
    <property type="entry name" value="ABC_TRANSPORTER_1"/>
    <property type="match status" value="1"/>
</dbReference>
<feature type="domain" description="ABC transmembrane type-1" evidence="10">
    <location>
        <begin position="23"/>
        <end position="300"/>
    </location>
</feature>
<protein>
    <submittedName>
        <fullName evidence="11">Type I secretion system permease/ATPase</fullName>
    </submittedName>
</protein>
<keyword evidence="4" id="KW-0547">Nucleotide-binding</keyword>
<evidence type="ECO:0000259" key="10">
    <source>
        <dbReference type="PROSITE" id="PS50929"/>
    </source>
</evidence>
<keyword evidence="5" id="KW-0067">ATP-binding</keyword>
<dbReference type="Proteomes" id="UP001595796">
    <property type="component" value="Unassembled WGS sequence"/>
</dbReference>
<dbReference type="PROSITE" id="PS50893">
    <property type="entry name" value="ABC_TRANSPORTER_2"/>
    <property type="match status" value="1"/>
</dbReference>
<sequence length="572" mass="60393">MAEPLDRPDHLRAALGAFKSAFVAIAVFSGFINLLLLTGSFFMLLVYDRVLPSRSLPTLFGLLIFAAVLYGFQAGLDMIRSRVLARISMGMDEFVGMRIVGTLLAAPPGATSGDGMGALRDLDQVRGFMASIGPAALLDLPWMPLYILICFLFHPLIGITALVGALILIGLTVLTDTASRAPSQASARSATARNRIAEAGRRNAEALQAMGMVDTVASMWSVANQAFLNDQRKLSDVTGFYGSISKAVRMLLQSAILAVGAYLVVNQNATGGIMIAGSILMARALAPVELAISQWRSFVAARQSWKRLQGLLNAIPEASEPVELPAPKNWLRVENLSVVPPGAASFAVRDASFQLRAGNALGIIGPTASGKSSLARALVGVWAPARGSIRLDGATLDQFAPSILGRHVGYLPQDVELLDGTIAENICRFDPQAKAIDVIAAAKAAGVHDLIVHLPGGYQTVIGESGASLSGGQRQRIGLARALYRDPFLVVLDEPNSNLDTAGEEALTQAILDARTRGAIVVVIAHRPSALIGVDMILFMQDGHGGPFGPKEEVLPKILKPTPVPLRPAGAA</sequence>
<feature type="transmembrane region" description="Helical" evidence="8">
    <location>
        <begin position="59"/>
        <end position="76"/>
    </location>
</feature>
<evidence type="ECO:0000313" key="12">
    <source>
        <dbReference type="Proteomes" id="UP001595796"/>
    </source>
</evidence>
<dbReference type="PROSITE" id="PS50929">
    <property type="entry name" value="ABC_TM1F"/>
    <property type="match status" value="1"/>
</dbReference>
<evidence type="ECO:0000256" key="1">
    <source>
        <dbReference type="ARBA" id="ARBA00004651"/>
    </source>
</evidence>
<evidence type="ECO:0000259" key="9">
    <source>
        <dbReference type="PROSITE" id="PS50893"/>
    </source>
</evidence>